<accession>A0A1E3KDM8</accession>
<dbReference type="PANTHER" id="PTHR11177:SF317">
    <property type="entry name" value="CHITINASE 12-RELATED"/>
    <property type="match status" value="1"/>
</dbReference>
<organism evidence="13 14">
    <name type="scientific">Cryptococcus amylolentus CBS 6273</name>
    <dbReference type="NCBI Taxonomy" id="1296118"/>
    <lineage>
        <taxon>Eukaryota</taxon>
        <taxon>Fungi</taxon>
        <taxon>Dikarya</taxon>
        <taxon>Basidiomycota</taxon>
        <taxon>Agaricomycotina</taxon>
        <taxon>Tremellomycetes</taxon>
        <taxon>Tremellales</taxon>
        <taxon>Cryptococcaceae</taxon>
        <taxon>Cryptococcus</taxon>
    </lineage>
</organism>
<comment type="caution">
    <text evidence="13">The sequence shown here is derived from an EMBL/GenBank/DDBJ whole genome shotgun (WGS) entry which is preliminary data.</text>
</comment>
<dbReference type="Pfam" id="PF00704">
    <property type="entry name" value="Glyco_hydro_18"/>
    <property type="match status" value="1"/>
</dbReference>
<dbReference type="Gene3D" id="3.10.50.10">
    <property type="match status" value="1"/>
</dbReference>
<dbReference type="PANTHER" id="PTHR11177">
    <property type="entry name" value="CHITINASE"/>
    <property type="match status" value="1"/>
</dbReference>
<sequence length="458" mass="50715">MPDKTLSTDRAPFVLATVLFLAVLAFLLGHTNFTFPSHPLKDLGQTIFGDTLLIDEMQTPKRVVGYFVNWGIYDRKYAPQQIPHQHLTHINYAFANVNKDSGEVVLSDSWADVEIHYEGDSWNDEGTNLYGCLKAIYLLKKQNRNLKVLMSIGGWSYSPNFAGITNPQWRANFVQTAVKLVEDVGLDGPFVSNASLQIDYEYPKTPDDASAYVALLHELRHGLNNLAQSKGKNPGQYQLSVAAPCGSEQMQILRVQEMDQALDFWNLMAYDFAGSWDSVAGHQANLYADDPNANSVDKSVRFYLQAGVHPSKVVVGLPAYGRAFANTNGIGQSYSGTGEGSWEAGMWDYKALPLPGSEEINDHRLGASYSYDANKKLLISYDTQAIAHQKGDYVRHHGLGGVMWWELDADKEEGTGGSLVRTVRDVIGELEQRENELDYPGSSESKQLGILDSAYSGP</sequence>
<evidence type="ECO:0000256" key="11">
    <source>
        <dbReference type="SAM" id="MobiDB-lite"/>
    </source>
</evidence>
<dbReference type="GO" id="GO:0000272">
    <property type="term" value="P:polysaccharide catabolic process"/>
    <property type="evidence" value="ECO:0007669"/>
    <property type="project" value="UniProtKB-KW"/>
</dbReference>
<evidence type="ECO:0000256" key="8">
    <source>
        <dbReference type="ARBA" id="ARBA00023277"/>
    </source>
</evidence>
<dbReference type="SUPFAM" id="SSF51445">
    <property type="entry name" value="(Trans)glycosidases"/>
    <property type="match status" value="1"/>
</dbReference>
<dbReference type="FunFam" id="3.20.20.80:FF:000075">
    <property type="entry name" value="Sporulation-specific chitinase"/>
    <property type="match status" value="1"/>
</dbReference>
<dbReference type="GO" id="GO:0008843">
    <property type="term" value="F:endochitinase activity"/>
    <property type="evidence" value="ECO:0007669"/>
    <property type="project" value="UniProtKB-EC"/>
</dbReference>
<feature type="region of interest" description="Disordered" evidence="11">
    <location>
        <begin position="432"/>
        <end position="458"/>
    </location>
</feature>
<dbReference type="SMART" id="SM00636">
    <property type="entry name" value="Glyco_18"/>
    <property type="match status" value="1"/>
</dbReference>
<dbReference type="InterPro" id="IPR050314">
    <property type="entry name" value="Glycosyl_Hydrlase_18"/>
</dbReference>
<evidence type="ECO:0000256" key="3">
    <source>
        <dbReference type="ARBA" id="ARBA00008682"/>
    </source>
</evidence>
<keyword evidence="6" id="KW-0378">Hydrolase</keyword>
<evidence type="ECO:0000259" key="12">
    <source>
        <dbReference type="PROSITE" id="PS51910"/>
    </source>
</evidence>
<keyword evidence="7" id="KW-0146">Chitin degradation</keyword>
<dbReference type="OrthoDB" id="76388at2759"/>
<keyword evidence="5" id="KW-0964">Secreted</keyword>
<dbReference type="AlphaFoldDB" id="A0A1E3KDM8"/>
<dbReference type="GO" id="GO:0006032">
    <property type="term" value="P:chitin catabolic process"/>
    <property type="evidence" value="ECO:0007669"/>
    <property type="project" value="UniProtKB-KW"/>
</dbReference>
<evidence type="ECO:0000313" key="13">
    <source>
        <dbReference type="EMBL" id="ODO11115.1"/>
    </source>
</evidence>
<comment type="similarity">
    <text evidence="3">Belongs to the glycosyl hydrolase 18 family. Chitinase class V subfamily.</text>
</comment>
<dbReference type="EC" id="3.2.1.14" evidence="4"/>
<dbReference type="FunFam" id="3.10.50.10:FF:000005">
    <property type="entry name" value="Endochitinase B1"/>
    <property type="match status" value="1"/>
</dbReference>
<evidence type="ECO:0000256" key="7">
    <source>
        <dbReference type="ARBA" id="ARBA00023024"/>
    </source>
</evidence>
<proteinExistence type="inferred from homology"/>
<protein>
    <recommendedName>
        <fullName evidence="4">chitinase</fullName>
        <ecNumber evidence="4">3.2.1.14</ecNumber>
    </recommendedName>
</protein>
<dbReference type="InterPro" id="IPR011583">
    <property type="entry name" value="Chitinase_II/V-like_cat"/>
</dbReference>
<dbReference type="InterPro" id="IPR001223">
    <property type="entry name" value="Glyco_hydro18_cat"/>
</dbReference>
<dbReference type="InterPro" id="IPR029070">
    <property type="entry name" value="Chitinase_insertion_sf"/>
</dbReference>
<dbReference type="GO" id="GO:0005576">
    <property type="term" value="C:extracellular region"/>
    <property type="evidence" value="ECO:0007669"/>
    <property type="project" value="UniProtKB-SubCell"/>
</dbReference>
<evidence type="ECO:0000256" key="9">
    <source>
        <dbReference type="ARBA" id="ARBA00023295"/>
    </source>
</evidence>
<evidence type="ECO:0000256" key="6">
    <source>
        <dbReference type="ARBA" id="ARBA00022801"/>
    </source>
</evidence>
<dbReference type="PROSITE" id="PS51910">
    <property type="entry name" value="GH18_2"/>
    <property type="match status" value="1"/>
</dbReference>
<keyword evidence="10" id="KW-0624">Polysaccharide degradation</keyword>
<comment type="subcellular location">
    <subcellularLocation>
        <location evidence="2">Secreted</location>
    </subcellularLocation>
</comment>
<comment type="catalytic activity">
    <reaction evidence="1">
        <text>Random endo-hydrolysis of N-acetyl-beta-D-glucosaminide (1-&gt;4)-beta-linkages in chitin and chitodextrins.</text>
        <dbReference type="EC" id="3.2.1.14"/>
    </reaction>
</comment>
<dbReference type="SUPFAM" id="SSF54556">
    <property type="entry name" value="Chitinase insertion domain"/>
    <property type="match status" value="1"/>
</dbReference>
<dbReference type="InterPro" id="IPR017853">
    <property type="entry name" value="GH"/>
</dbReference>
<dbReference type="Proteomes" id="UP000095149">
    <property type="component" value="Unassembled WGS sequence"/>
</dbReference>
<dbReference type="CDD" id="cd06548">
    <property type="entry name" value="GH18_chitinase"/>
    <property type="match status" value="1"/>
</dbReference>
<evidence type="ECO:0000256" key="4">
    <source>
        <dbReference type="ARBA" id="ARBA00012729"/>
    </source>
</evidence>
<gene>
    <name evidence="13" type="ORF">I350_01717</name>
</gene>
<dbReference type="Gene3D" id="3.20.20.80">
    <property type="entry name" value="Glycosidases"/>
    <property type="match status" value="1"/>
</dbReference>
<reference evidence="13 14" key="1">
    <citation type="submission" date="2016-06" db="EMBL/GenBank/DDBJ databases">
        <title>Evolution of pathogenesis and genome organization in the Tremellales.</title>
        <authorList>
            <person name="Cuomo C."/>
            <person name="Litvintseva A."/>
            <person name="Heitman J."/>
            <person name="Chen Y."/>
            <person name="Sun S."/>
            <person name="Springer D."/>
            <person name="Dromer F."/>
            <person name="Young S."/>
            <person name="Zeng Q."/>
            <person name="Chapman S."/>
            <person name="Gujja S."/>
            <person name="Saif S."/>
            <person name="Birren B."/>
        </authorList>
    </citation>
    <scope>NUCLEOTIDE SEQUENCE [LARGE SCALE GENOMIC DNA]</scope>
    <source>
        <strain evidence="13 14">CBS 6273</strain>
    </source>
</reference>
<keyword evidence="9" id="KW-0326">Glycosidase</keyword>
<evidence type="ECO:0000256" key="1">
    <source>
        <dbReference type="ARBA" id="ARBA00000822"/>
    </source>
</evidence>
<evidence type="ECO:0000256" key="10">
    <source>
        <dbReference type="ARBA" id="ARBA00023326"/>
    </source>
</evidence>
<name>A0A1E3KDM8_9TREE</name>
<dbReference type="GO" id="GO:0008061">
    <property type="term" value="F:chitin binding"/>
    <property type="evidence" value="ECO:0007669"/>
    <property type="project" value="InterPro"/>
</dbReference>
<keyword evidence="8" id="KW-0119">Carbohydrate metabolism</keyword>
<feature type="domain" description="GH18" evidence="12">
    <location>
        <begin position="61"/>
        <end position="430"/>
    </location>
</feature>
<evidence type="ECO:0000256" key="5">
    <source>
        <dbReference type="ARBA" id="ARBA00022525"/>
    </source>
</evidence>
<evidence type="ECO:0000256" key="2">
    <source>
        <dbReference type="ARBA" id="ARBA00004613"/>
    </source>
</evidence>
<evidence type="ECO:0000313" key="14">
    <source>
        <dbReference type="Proteomes" id="UP000095149"/>
    </source>
</evidence>
<dbReference type="EMBL" id="MEKH01000002">
    <property type="protein sequence ID" value="ODO11115.1"/>
    <property type="molecule type" value="Genomic_DNA"/>
</dbReference>